<gene>
    <name evidence="1" type="ORF">AWH56_011625</name>
</gene>
<organism evidence="1 2">
    <name type="scientific">Anaerobacillus isosaccharinicus</name>
    <dbReference type="NCBI Taxonomy" id="1532552"/>
    <lineage>
        <taxon>Bacteria</taxon>
        <taxon>Bacillati</taxon>
        <taxon>Bacillota</taxon>
        <taxon>Bacilli</taxon>
        <taxon>Bacillales</taxon>
        <taxon>Bacillaceae</taxon>
        <taxon>Anaerobacillus</taxon>
    </lineage>
</organism>
<proteinExistence type="predicted"/>
<keyword evidence="2" id="KW-1185">Reference proteome</keyword>
<dbReference type="Gene3D" id="2.30.110.10">
    <property type="entry name" value="Electron Transport, Fmn-binding Protein, Chain A"/>
    <property type="match status" value="1"/>
</dbReference>
<name>A0A7S7LCV7_9BACI</name>
<protein>
    <submittedName>
        <fullName evidence="1">Pyridoxamine 5'-phosphate oxidase family protein</fullName>
    </submittedName>
</protein>
<sequence length="158" mass="18223">MMKIIRDTGRSFDLEEFLSMPLVAHLSTVVEDAPRDSPVWFYWREKKLWIIGTASDTFPDRIRNNPKCAIGIVDINQHTGLFLHAGFRGTATVEPFDEIIANQLLSRYLGPEIEKWDPRFKKLDDSNVLICFSPETVVVRDQSYVPPKSDEKYDCSKE</sequence>
<accession>A0A7S7LCV7</accession>
<dbReference type="SUPFAM" id="SSF50475">
    <property type="entry name" value="FMN-binding split barrel"/>
    <property type="match status" value="1"/>
</dbReference>
<reference evidence="1 2" key="1">
    <citation type="journal article" date="2017" name="Genome Announc.">
        <title>Draft Genome Sequences of Four Alkaliphilic Bacteria Belonging to the Anaerobacillus Genus.</title>
        <authorList>
            <person name="Bassil N.M."/>
            <person name="Lloyd J.R."/>
        </authorList>
    </citation>
    <scope>NUCLEOTIDE SEQUENCE [LARGE SCALE GENOMIC DNA]</scope>
    <source>
        <strain evidence="1 2">NB2006</strain>
    </source>
</reference>
<evidence type="ECO:0000313" key="1">
    <source>
        <dbReference type="EMBL" id="QOY38576.2"/>
    </source>
</evidence>
<dbReference type="InterPro" id="IPR012349">
    <property type="entry name" value="Split_barrel_FMN-bd"/>
</dbReference>
<evidence type="ECO:0000313" key="2">
    <source>
        <dbReference type="Proteomes" id="UP000180175"/>
    </source>
</evidence>
<reference evidence="1 2" key="2">
    <citation type="journal article" date="2019" name="Int. J. Syst. Evol. Microbiol.">
        <title>Anaerobacillus isosaccharinicus sp. nov., an alkaliphilic bacterium which degrades isosaccharinic acid.</title>
        <authorList>
            <person name="Bassil N.M."/>
            <person name="Lloyd J.R."/>
        </authorList>
    </citation>
    <scope>NUCLEOTIDE SEQUENCE [LARGE SCALE GENOMIC DNA]</scope>
    <source>
        <strain evidence="1 2">NB2006</strain>
    </source>
</reference>
<dbReference type="EMBL" id="CP063356">
    <property type="protein sequence ID" value="QOY38576.2"/>
    <property type="molecule type" value="Genomic_DNA"/>
</dbReference>
<dbReference type="KEGG" id="aia:AWH56_011625"/>
<dbReference type="Proteomes" id="UP000180175">
    <property type="component" value="Chromosome"/>
</dbReference>